<dbReference type="InterPro" id="IPR050248">
    <property type="entry name" value="Polysacc_deacetylase_ArnD"/>
</dbReference>
<keyword evidence="7" id="KW-1185">Reference proteome</keyword>
<evidence type="ECO:0000256" key="3">
    <source>
        <dbReference type="SAM" id="MobiDB-lite"/>
    </source>
</evidence>
<feature type="chain" id="PRO_5016443322" evidence="4">
    <location>
        <begin position="31"/>
        <end position="316"/>
    </location>
</feature>
<reference evidence="6 7" key="1">
    <citation type="submission" date="2017-06" db="EMBL/GenBank/DDBJ databases">
        <title>Complete genome sequence of Paenibacillus donghaensis KCTC 13049T isolated from East Sea sediment, South Korea.</title>
        <authorList>
            <person name="Jung B.K."/>
            <person name="Hong S.-J."/>
            <person name="Shin J.-H."/>
        </authorList>
    </citation>
    <scope>NUCLEOTIDE SEQUENCE [LARGE SCALE GENOMIC DNA]</scope>
    <source>
        <strain evidence="6 7">KCTC 13049</strain>
    </source>
</reference>
<dbReference type="GO" id="GO:0016020">
    <property type="term" value="C:membrane"/>
    <property type="evidence" value="ECO:0007669"/>
    <property type="project" value="TreeGrafter"/>
</dbReference>
<dbReference type="Gene3D" id="3.20.20.370">
    <property type="entry name" value="Glycoside hydrolase/deacetylase"/>
    <property type="match status" value="1"/>
</dbReference>
<dbReference type="PROSITE" id="PS51677">
    <property type="entry name" value="NODB"/>
    <property type="match status" value="1"/>
</dbReference>
<feature type="region of interest" description="Disordered" evidence="3">
    <location>
        <begin position="30"/>
        <end position="63"/>
    </location>
</feature>
<evidence type="ECO:0000256" key="2">
    <source>
        <dbReference type="ARBA" id="ARBA00022801"/>
    </source>
</evidence>
<dbReference type="GO" id="GO:0046872">
    <property type="term" value="F:metal ion binding"/>
    <property type="evidence" value="ECO:0007669"/>
    <property type="project" value="UniProtKB-KW"/>
</dbReference>
<dbReference type="InterPro" id="IPR011330">
    <property type="entry name" value="Glyco_hydro/deAcase_b/a-brl"/>
</dbReference>
<evidence type="ECO:0000256" key="1">
    <source>
        <dbReference type="ARBA" id="ARBA00022723"/>
    </source>
</evidence>
<evidence type="ECO:0000256" key="4">
    <source>
        <dbReference type="SAM" id="SignalP"/>
    </source>
</evidence>
<feature type="compositionally biased region" description="Polar residues" evidence="3">
    <location>
        <begin position="36"/>
        <end position="50"/>
    </location>
</feature>
<dbReference type="InterPro" id="IPR002509">
    <property type="entry name" value="NODB_dom"/>
</dbReference>
<dbReference type="Proteomes" id="UP000249890">
    <property type="component" value="Chromosome"/>
</dbReference>
<evidence type="ECO:0000313" key="7">
    <source>
        <dbReference type="Proteomes" id="UP000249890"/>
    </source>
</evidence>
<evidence type="ECO:0000313" key="6">
    <source>
        <dbReference type="EMBL" id="ASA21856.1"/>
    </source>
</evidence>
<dbReference type="SUPFAM" id="SSF88713">
    <property type="entry name" value="Glycoside hydrolase/deacetylase"/>
    <property type="match status" value="1"/>
</dbReference>
<keyword evidence="4" id="KW-0732">Signal</keyword>
<dbReference type="EMBL" id="CP021780">
    <property type="protein sequence ID" value="ASA21856.1"/>
    <property type="molecule type" value="Genomic_DNA"/>
</dbReference>
<sequence length="316" mass="35270">MSEQRRSRKLLILLSILLLFPVPASMPASAALKHGTSPSEQAAGSSTSLDTGEEPSVPASRSAKYRKGLTLSQLLRKYPETIKTRGPRSHSIALTFDDVPDPRFTPQLLDVLKKYRVKATFFVVGSRAEKHPELVRRMIREGHAIGNHSYTHPQFVKLSVNDFRMQIVHTENILQALAGYKPRLIRPPYGEISEQQLRWAKFGGYKLVNWNVDSLDWKGLSKTQVRNNILSKAGKGSIILQHGGGGRGSNLNGTIQALPEVINILRKRGYTFVTVPQLLQVSKNKQVKTALPSSAKHMLPKQRSYVSLSGIRFCEK</sequence>
<feature type="signal peptide" evidence="4">
    <location>
        <begin position="1"/>
        <end position="30"/>
    </location>
</feature>
<dbReference type="RefSeq" id="WP_087915863.1">
    <property type="nucleotide sequence ID" value="NZ_CP021780.1"/>
</dbReference>
<dbReference type="AlphaFoldDB" id="A0A2Z2K6M5"/>
<gene>
    <name evidence="6" type="ORF">B9T62_14370</name>
</gene>
<name>A0A2Z2K6M5_9BACL</name>
<dbReference type="Pfam" id="PF01522">
    <property type="entry name" value="Polysacc_deac_1"/>
    <property type="match status" value="1"/>
</dbReference>
<protein>
    <submittedName>
        <fullName evidence="6">Chitooligosaccharide deacetylase</fullName>
    </submittedName>
</protein>
<dbReference type="GO" id="GO:0016810">
    <property type="term" value="F:hydrolase activity, acting on carbon-nitrogen (but not peptide) bonds"/>
    <property type="evidence" value="ECO:0007669"/>
    <property type="project" value="InterPro"/>
</dbReference>
<feature type="domain" description="NodB homology" evidence="5">
    <location>
        <begin position="90"/>
        <end position="273"/>
    </location>
</feature>
<keyword evidence="1" id="KW-0479">Metal-binding</keyword>
<dbReference type="PANTHER" id="PTHR10587">
    <property type="entry name" value="GLYCOSYL TRANSFERASE-RELATED"/>
    <property type="match status" value="1"/>
</dbReference>
<evidence type="ECO:0000259" key="5">
    <source>
        <dbReference type="PROSITE" id="PS51677"/>
    </source>
</evidence>
<dbReference type="KEGG" id="pdh:B9T62_14370"/>
<dbReference type="GO" id="GO:0005975">
    <property type="term" value="P:carbohydrate metabolic process"/>
    <property type="evidence" value="ECO:0007669"/>
    <property type="project" value="InterPro"/>
</dbReference>
<dbReference type="OrthoDB" id="2649545at2"/>
<accession>A0A2Z2K6M5</accession>
<proteinExistence type="predicted"/>
<dbReference type="CDD" id="cd10917">
    <property type="entry name" value="CE4_NodB_like_6s_7s"/>
    <property type="match status" value="1"/>
</dbReference>
<organism evidence="6 7">
    <name type="scientific">Paenibacillus donghaensis</name>
    <dbReference type="NCBI Taxonomy" id="414771"/>
    <lineage>
        <taxon>Bacteria</taxon>
        <taxon>Bacillati</taxon>
        <taxon>Bacillota</taxon>
        <taxon>Bacilli</taxon>
        <taxon>Bacillales</taxon>
        <taxon>Paenibacillaceae</taxon>
        <taxon>Paenibacillus</taxon>
    </lineage>
</organism>
<keyword evidence="2" id="KW-0378">Hydrolase</keyword>
<dbReference type="PANTHER" id="PTHR10587:SF133">
    <property type="entry name" value="CHITIN DEACETYLASE 1-RELATED"/>
    <property type="match status" value="1"/>
</dbReference>